<evidence type="ECO:0000256" key="1">
    <source>
        <dbReference type="ARBA" id="ARBA00022553"/>
    </source>
</evidence>
<proteinExistence type="predicted"/>
<evidence type="ECO:0000259" key="3">
    <source>
        <dbReference type="PROSITE" id="PS50110"/>
    </source>
</evidence>
<name>A0A3G9G3C1_9CAUL</name>
<dbReference type="SMART" id="SM00448">
    <property type="entry name" value="REC"/>
    <property type="match status" value="1"/>
</dbReference>
<dbReference type="InterPro" id="IPR011006">
    <property type="entry name" value="CheY-like_superfamily"/>
</dbReference>
<dbReference type="PROSITE" id="PS50110">
    <property type="entry name" value="RESPONSE_REGULATORY"/>
    <property type="match status" value="1"/>
</dbReference>
<gene>
    <name evidence="4" type="ORF">EM6_2438</name>
</gene>
<dbReference type="CDD" id="cd00156">
    <property type="entry name" value="REC"/>
    <property type="match status" value="1"/>
</dbReference>
<dbReference type="OrthoDB" id="7172577at2"/>
<dbReference type="GO" id="GO:0000160">
    <property type="term" value="P:phosphorelay signal transduction system"/>
    <property type="evidence" value="ECO:0007669"/>
    <property type="project" value="InterPro"/>
</dbReference>
<dbReference type="Gene3D" id="3.40.50.2300">
    <property type="match status" value="1"/>
</dbReference>
<dbReference type="PANTHER" id="PTHR44591">
    <property type="entry name" value="STRESS RESPONSE REGULATOR PROTEIN 1"/>
    <property type="match status" value="1"/>
</dbReference>
<reference evidence="5" key="1">
    <citation type="journal article" date="2017" name="Biotechnol. Biofuels">
        <title>Evaluation of environmental bacterial communities as a factor affecting the growth of duckweed Lemna minor.</title>
        <authorList>
            <person name="Ishizawa H."/>
            <person name="Kuroda M."/>
            <person name="Morikawa M."/>
            <person name="Ike M."/>
        </authorList>
    </citation>
    <scope>NUCLEOTIDE SEQUENCE [LARGE SCALE GENOMIC DNA]</scope>
    <source>
        <strain evidence="5">M6</strain>
    </source>
</reference>
<dbReference type="RefSeq" id="WP_126423436.1">
    <property type="nucleotide sequence ID" value="NZ_AP018828.1"/>
</dbReference>
<reference evidence="5" key="2">
    <citation type="journal article" date="2017" name="Plant Physiol. Biochem.">
        <title>Differential oxidative and antioxidative response of duckweed Lemna minor toward plant growth promoting/inhibiting bacteria.</title>
        <authorList>
            <person name="Ishizawa H."/>
            <person name="Kuroda M."/>
            <person name="Morikawa M."/>
            <person name="Ike M."/>
        </authorList>
    </citation>
    <scope>NUCLEOTIDE SEQUENCE [LARGE SCALE GENOMIC DNA]</scope>
    <source>
        <strain evidence="5">M6</strain>
    </source>
</reference>
<evidence type="ECO:0000313" key="5">
    <source>
        <dbReference type="Proteomes" id="UP000278756"/>
    </source>
</evidence>
<dbReference type="Pfam" id="PF00072">
    <property type="entry name" value="Response_reg"/>
    <property type="match status" value="1"/>
</dbReference>
<dbReference type="PANTHER" id="PTHR44591:SF3">
    <property type="entry name" value="RESPONSE REGULATORY DOMAIN-CONTAINING PROTEIN"/>
    <property type="match status" value="1"/>
</dbReference>
<dbReference type="Proteomes" id="UP000278756">
    <property type="component" value="Chromosome 2"/>
</dbReference>
<protein>
    <submittedName>
        <fullName evidence="4">Response regulator receiver protein</fullName>
    </submittedName>
</protein>
<dbReference type="SUPFAM" id="SSF52172">
    <property type="entry name" value="CheY-like"/>
    <property type="match status" value="1"/>
</dbReference>
<feature type="domain" description="Response regulatory" evidence="3">
    <location>
        <begin position="4"/>
        <end position="124"/>
    </location>
</feature>
<dbReference type="AlphaFoldDB" id="A0A3G9G3C1"/>
<evidence type="ECO:0000256" key="2">
    <source>
        <dbReference type="PROSITE-ProRule" id="PRU00169"/>
    </source>
</evidence>
<keyword evidence="1 2" id="KW-0597">Phosphoprotein</keyword>
<sequence length="140" mass="15768">MSRTVLIIEDSATQARIIARMFAQQGCEVFTASSMNEAWAQLDVTRFYLILADIFLGEDNVLDHMAELRERAPGTPIGIMSAGQRNDPVMIRTMLNKARREQADYLLPKPFSYVDVKQICTSIDSRDQTDLSQQLAALRA</sequence>
<dbReference type="InterPro" id="IPR001789">
    <property type="entry name" value="Sig_transdc_resp-reg_receiver"/>
</dbReference>
<dbReference type="InterPro" id="IPR050595">
    <property type="entry name" value="Bact_response_regulator"/>
</dbReference>
<accession>A0A3G9G3C1</accession>
<evidence type="ECO:0000313" key="4">
    <source>
        <dbReference type="EMBL" id="BBF81830.1"/>
    </source>
</evidence>
<feature type="modified residue" description="4-aspartylphosphate" evidence="2">
    <location>
        <position position="53"/>
    </location>
</feature>
<organism evidence="4 5">
    <name type="scientific">Asticcacaulis excentricus</name>
    <dbReference type="NCBI Taxonomy" id="78587"/>
    <lineage>
        <taxon>Bacteria</taxon>
        <taxon>Pseudomonadati</taxon>
        <taxon>Pseudomonadota</taxon>
        <taxon>Alphaproteobacteria</taxon>
        <taxon>Caulobacterales</taxon>
        <taxon>Caulobacteraceae</taxon>
        <taxon>Asticcacaulis</taxon>
    </lineage>
</organism>
<dbReference type="EMBL" id="AP018828">
    <property type="protein sequence ID" value="BBF81830.1"/>
    <property type="molecule type" value="Genomic_DNA"/>
</dbReference>